<keyword evidence="2" id="KW-1133">Transmembrane helix</keyword>
<evidence type="ECO:0000259" key="3">
    <source>
        <dbReference type="Pfam" id="PF01464"/>
    </source>
</evidence>
<accession>A0A4R6YA22</accession>
<dbReference type="GO" id="GO:0000270">
    <property type="term" value="P:peptidoglycan metabolic process"/>
    <property type="evidence" value="ECO:0007669"/>
    <property type="project" value="InterPro"/>
</dbReference>
<dbReference type="Pfam" id="PF01464">
    <property type="entry name" value="SLT"/>
    <property type="match status" value="1"/>
</dbReference>
<keyword evidence="2" id="KW-0812">Transmembrane</keyword>
<dbReference type="AlphaFoldDB" id="A0A4R6YA22"/>
<dbReference type="InterPro" id="IPR023346">
    <property type="entry name" value="Lysozyme-like_dom_sf"/>
</dbReference>
<feature type="transmembrane region" description="Helical" evidence="2">
    <location>
        <begin position="32"/>
        <end position="52"/>
    </location>
</feature>
<organism evidence="4 5">
    <name type="scientific">Hydromonas duriensis</name>
    <dbReference type="NCBI Taxonomy" id="1527608"/>
    <lineage>
        <taxon>Bacteria</taxon>
        <taxon>Pseudomonadati</taxon>
        <taxon>Pseudomonadota</taxon>
        <taxon>Betaproteobacteria</taxon>
        <taxon>Burkholderiales</taxon>
        <taxon>Burkholderiaceae</taxon>
        <taxon>Hydromonas</taxon>
    </lineage>
</organism>
<dbReference type="SUPFAM" id="SSF53955">
    <property type="entry name" value="Lysozyme-like"/>
    <property type="match status" value="1"/>
</dbReference>
<dbReference type="PANTHER" id="PTHR37423">
    <property type="entry name" value="SOLUBLE LYTIC MUREIN TRANSGLYCOSYLASE-RELATED"/>
    <property type="match status" value="1"/>
</dbReference>
<dbReference type="Proteomes" id="UP000294480">
    <property type="component" value="Unassembled WGS sequence"/>
</dbReference>
<name>A0A4R6YA22_9BURK</name>
<dbReference type="GO" id="GO:0008933">
    <property type="term" value="F:peptidoglycan lytic transglycosylase activity"/>
    <property type="evidence" value="ECO:0007669"/>
    <property type="project" value="InterPro"/>
</dbReference>
<evidence type="ECO:0000313" key="5">
    <source>
        <dbReference type="Proteomes" id="UP000294480"/>
    </source>
</evidence>
<dbReference type="CDD" id="cd00254">
    <property type="entry name" value="LT-like"/>
    <property type="match status" value="1"/>
</dbReference>
<dbReference type="PROSITE" id="PS00922">
    <property type="entry name" value="TRANSGLYCOSYLASE"/>
    <property type="match status" value="1"/>
</dbReference>
<keyword evidence="2" id="KW-0472">Membrane</keyword>
<protein>
    <submittedName>
        <fullName evidence="4">Transglycosylase-like protein with SLT domain</fullName>
    </submittedName>
</protein>
<dbReference type="InterPro" id="IPR000189">
    <property type="entry name" value="Transglyc_AS"/>
</dbReference>
<sequence length="211" mass="24359">MAFLFSLRYALGIVNPLKTMPKLTYNTPKKRIQWLIIAIAIVACGLVLRPILLEFGYKSGDELVAERIYDWREKLKLEELEQKNNLPRGLLSAVMHQESAGNPNAKSTAGAQGLFQFMRPTARDMGLNDRTHPEDSARAAAEYLDKLYERYNKNLELTLAAYNWGLGNVDNYIKTRPSGSTYERFRLNKMPEETQNYIARIKMLRTTYYLR</sequence>
<proteinExistence type="inferred from homology"/>
<dbReference type="GO" id="GO:0016020">
    <property type="term" value="C:membrane"/>
    <property type="evidence" value="ECO:0007669"/>
    <property type="project" value="InterPro"/>
</dbReference>
<gene>
    <name evidence="4" type="ORF">DFR44_10467</name>
</gene>
<comment type="similarity">
    <text evidence="1">Belongs to the transglycosylase Slt family.</text>
</comment>
<dbReference type="EMBL" id="SNZE01000004">
    <property type="protein sequence ID" value="TDR32348.1"/>
    <property type="molecule type" value="Genomic_DNA"/>
</dbReference>
<dbReference type="PANTHER" id="PTHR37423:SF2">
    <property type="entry name" value="MEMBRANE-BOUND LYTIC MUREIN TRANSGLYCOSYLASE C"/>
    <property type="match status" value="1"/>
</dbReference>
<keyword evidence="5" id="KW-1185">Reference proteome</keyword>
<comment type="caution">
    <text evidence="4">The sequence shown here is derived from an EMBL/GenBank/DDBJ whole genome shotgun (WGS) entry which is preliminary data.</text>
</comment>
<evidence type="ECO:0000256" key="2">
    <source>
        <dbReference type="SAM" id="Phobius"/>
    </source>
</evidence>
<evidence type="ECO:0000313" key="4">
    <source>
        <dbReference type="EMBL" id="TDR32348.1"/>
    </source>
</evidence>
<dbReference type="InterPro" id="IPR008258">
    <property type="entry name" value="Transglycosylase_SLT_dom_1"/>
</dbReference>
<feature type="domain" description="Transglycosylase SLT" evidence="3">
    <location>
        <begin position="79"/>
        <end position="182"/>
    </location>
</feature>
<dbReference type="Gene3D" id="1.10.530.10">
    <property type="match status" value="1"/>
</dbReference>
<evidence type="ECO:0000256" key="1">
    <source>
        <dbReference type="ARBA" id="ARBA00007734"/>
    </source>
</evidence>
<reference evidence="4 5" key="1">
    <citation type="submission" date="2019-03" db="EMBL/GenBank/DDBJ databases">
        <title>Genomic Encyclopedia of Type Strains, Phase IV (KMG-IV): sequencing the most valuable type-strain genomes for metagenomic binning, comparative biology and taxonomic classification.</title>
        <authorList>
            <person name="Goeker M."/>
        </authorList>
    </citation>
    <scope>NUCLEOTIDE SEQUENCE [LARGE SCALE GENOMIC DNA]</scope>
    <source>
        <strain evidence="4 5">DSM 102852</strain>
    </source>
</reference>